<dbReference type="InterPro" id="IPR001405">
    <property type="entry name" value="UPF0758"/>
</dbReference>
<keyword evidence="2" id="KW-0479">Metal-binding</keyword>
<dbReference type="InterPro" id="IPR037518">
    <property type="entry name" value="MPN"/>
</dbReference>
<dbReference type="GO" id="GO:0008237">
    <property type="term" value="F:metallopeptidase activity"/>
    <property type="evidence" value="ECO:0007669"/>
    <property type="project" value="UniProtKB-KW"/>
</dbReference>
<comment type="similarity">
    <text evidence="6">Belongs to the UPF0758 family.</text>
</comment>
<dbReference type="InterPro" id="IPR010994">
    <property type="entry name" value="RuvA_2-like"/>
</dbReference>
<evidence type="ECO:0000313" key="9">
    <source>
        <dbReference type="Proteomes" id="UP000077037"/>
    </source>
</evidence>
<dbReference type="PANTHER" id="PTHR30471">
    <property type="entry name" value="DNA REPAIR PROTEIN RADC"/>
    <property type="match status" value="1"/>
</dbReference>
<feature type="domain" description="MPN" evidence="7">
    <location>
        <begin position="103"/>
        <end position="225"/>
    </location>
</feature>
<proteinExistence type="inferred from homology"/>
<gene>
    <name evidence="8" type="primary">radC</name>
    <name evidence="8" type="ORF">SAMEA1982600_04971</name>
</gene>
<evidence type="ECO:0000313" key="8">
    <source>
        <dbReference type="EMBL" id="SAI57669.1"/>
    </source>
</evidence>
<dbReference type="AlphaFoldDB" id="A0A157RJW5"/>
<evidence type="ECO:0000256" key="5">
    <source>
        <dbReference type="ARBA" id="ARBA00023049"/>
    </source>
</evidence>
<keyword evidence="5" id="KW-0482">Metalloprotease</keyword>
<evidence type="ECO:0000259" key="7">
    <source>
        <dbReference type="PROSITE" id="PS50249"/>
    </source>
</evidence>
<dbReference type="InterPro" id="IPR046778">
    <property type="entry name" value="UPF0758_N"/>
</dbReference>
<dbReference type="GO" id="GO:0006508">
    <property type="term" value="P:proteolysis"/>
    <property type="evidence" value="ECO:0007669"/>
    <property type="project" value="UniProtKB-KW"/>
</dbReference>
<dbReference type="Gene3D" id="3.40.140.10">
    <property type="entry name" value="Cytidine Deaminase, domain 2"/>
    <property type="match status" value="1"/>
</dbReference>
<evidence type="ECO:0000256" key="2">
    <source>
        <dbReference type="ARBA" id="ARBA00022723"/>
    </source>
</evidence>
<keyword evidence="1" id="KW-0645">Protease</keyword>
<dbReference type="InterPro" id="IPR020891">
    <property type="entry name" value="UPF0758_CS"/>
</dbReference>
<accession>A0A157RJW5</accession>
<name>A0A157RJW5_9BORD</name>
<dbReference type="PROSITE" id="PS01302">
    <property type="entry name" value="UPF0758"/>
    <property type="match status" value="1"/>
</dbReference>
<dbReference type="PANTHER" id="PTHR30471:SF3">
    <property type="entry name" value="UPF0758 PROTEIN YEES-RELATED"/>
    <property type="match status" value="1"/>
</dbReference>
<dbReference type="Proteomes" id="UP000077037">
    <property type="component" value="Unassembled WGS sequence"/>
</dbReference>
<dbReference type="Pfam" id="PF04002">
    <property type="entry name" value="RadC"/>
    <property type="match status" value="1"/>
</dbReference>
<dbReference type="InterPro" id="IPR025657">
    <property type="entry name" value="RadC_JAB"/>
</dbReference>
<evidence type="ECO:0000256" key="4">
    <source>
        <dbReference type="ARBA" id="ARBA00022833"/>
    </source>
</evidence>
<sequence>MKLSESMPEHERPRERLLRQGAASLHDSELLAVALRTGAPGVNAVELGRRLMGRFGGLRGLFAATPAELCREPGLGAAKACALAAVLELARRAIEEDLVGRPSMNHPDNVKLYCRTALSHRTVEHCIALYLDNQLNLIAVGEVARGTLAQASVYPREVVREALRHHAAALILAHNHPSGLAQPSAADRELTRRLRQALALVDVRLVDHLIVAADQVVSMAQLGQM</sequence>
<dbReference type="Pfam" id="PF20582">
    <property type="entry name" value="UPF0758_N"/>
    <property type="match status" value="1"/>
</dbReference>
<evidence type="ECO:0000256" key="3">
    <source>
        <dbReference type="ARBA" id="ARBA00022801"/>
    </source>
</evidence>
<protein>
    <submittedName>
        <fullName evidence="8">DNA repair protein RadC</fullName>
    </submittedName>
</protein>
<dbReference type="PROSITE" id="PS50249">
    <property type="entry name" value="MPN"/>
    <property type="match status" value="1"/>
</dbReference>
<dbReference type="SUPFAM" id="SSF47781">
    <property type="entry name" value="RuvA domain 2-like"/>
    <property type="match status" value="1"/>
</dbReference>
<dbReference type="RefSeq" id="WP_066420400.1">
    <property type="nucleotide sequence ID" value="NZ_FKBS01000029.1"/>
</dbReference>
<dbReference type="GO" id="GO:0046872">
    <property type="term" value="F:metal ion binding"/>
    <property type="evidence" value="ECO:0007669"/>
    <property type="project" value="UniProtKB-KW"/>
</dbReference>
<dbReference type="OrthoDB" id="9804482at2"/>
<dbReference type="NCBIfam" id="NF000642">
    <property type="entry name" value="PRK00024.1"/>
    <property type="match status" value="1"/>
</dbReference>
<dbReference type="SUPFAM" id="SSF102712">
    <property type="entry name" value="JAB1/MPN domain"/>
    <property type="match status" value="1"/>
</dbReference>
<keyword evidence="4" id="KW-0862">Zinc</keyword>
<dbReference type="NCBIfam" id="TIGR00608">
    <property type="entry name" value="radc"/>
    <property type="match status" value="1"/>
</dbReference>
<evidence type="ECO:0000256" key="6">
    <source>
        <dbReference type="RuleBase" id="RU003797"/>
    </source>
</evidence>
<reference evidence="8 9" key="1">
    <citation type="submission" date="2016-03" db="EMBL/GenBank/DDBJ databases">
        <authorList>
            <consortium name="Pathogen Informatics"/>
        </authorList>
    </citation>
    <scope>NUCLEOTIDE SEQUENCE [LARGE SCALE GENOMIC DNA]</scope>
    <source>
        <strain evidence="8 9">NCTC13364</strain>
    </source>
</reference>
<dbReference type="EMBL" id="FKBS01000029">
    <property type="protein sequence ID" value="SAI57669.1"/>
    <property type="molecule type" value="Genomic_DNA"/>
</dbReference>
<organism evidence="8 9">
    <name type="scientific">Bordetella ansorpii</name>
    <dbReference type="NCBI Taxonomy" id="288768"/>
    <lineage>
        <taxon>Bacteria</taxon>
        <taxon>Pseudomonadati</taxon>
        <taxon>Pseudomonadota</taxon>
        <taxon>Betaproteobacteria</taxon>
        <taxon>Burkholderiales</taxon>
        <taxon>Alcaligenaceae</taxon>
        <taxon>Bordetella</taxon>
    </lineage>
</organism>
<dbReference type="CDD" id="cd08071">
    <property type="entry name" value="MPN_DUF2466"/>
    <property type="match status" value="1"/>
</dbReference>
<dbReference type="Gene3D" id="1.10.150.20">
    <property type="entry name" value="5' to 3' exonuclease, C-terminal subdomain"/>
    <property type="match status" value="1"/>
</dbReference>
<evidence type="ECO:0000256" key="1">
    <source>
        <dbReference type="ARBA" id="ARBA00022670"/>
    </source>
</evidence>
<keyword evidence="3" id="KW-0378">Hydrolase</keyword>